<dbReference type="EMBL" id="BART01017919">
    <property type="protein sequence ID" value="GAG83639.1"/>
    <property type="molecule type" value="Genomic_DNA"/>
</dbReference>
<proteinExistence type="predicted"/>
<reference evidence="2" key="1">
    <citation type="journal article" date="2014" name="Front. Microbiol.">
        <title>High frequency of phylogenetically diverse reductive dehalogenase-homologous genes in deep subseafloor sedimentary metagenomes.</title>
        <authorList>
            <person name="Kawai M."/>
            <person name="Futagami T."/>
            <person name="Toyoda A."/>
            <person name="Takaki Y."/>
            <person name="Nishi S."/>
            <person name="Hori S."/>
            <person name="Arai W."/>
            <person name="Tsubouchi T."/>
            <person name="Morono Y."/>
            <person name="Uchiyama I."/>
            <person name="Ito T."/>
            <person name="Fujiyama A."/>
            <person name="Inagaki F."/>
            <person name="Takami H."/>
        </authorList>
    </citation>
    <scope>NUCLEOTIDE SEQUENCE</scope>
    <source>
        <strain evidence="2">Expedition CK06-06</strain>
    </source>
</reference>
<dbReference type="SUPFAM" id="SSF88874">
    <property type="entry name" value="Receptor-binding domain of short tail fibre protein gp12"/>
    <property type="match status" value="1"/>
</dbReference>
<feature type="domain" description="Phage tail collar" evidence="1">
    <location>
        <begin position="61"/>
        <end position="114"/>
    </location>
</feature>
<dbReference type="InterPro" id="IPR011083">
    <property type="entry name" value="Phage_tail_collar_dom"/>
</dbReference>
<dbReference type="AlphaFoldDB" id="X1AM14"/>
<evidence type="ECO:0000259" key="1">
    <source>
        <dbReference type="Pfam" id="PF07484"/>
    </source>
</evidence>
<dbReference type="Gene3D" id="3.90.1340.10">
    <property type="entry name" value="Phage tail collar domain"/>
    <property type="match status" value="1"/>
</dbReference>
<comment type="caution">
    <text evidence="2">The sequence shown here is derived from an EMBL/GenBank/DDBJ whole genome shotgun (WGS) entry which is preliminary data.</text>
</comment>
<gene>
    <name evidence="2" type="ORF">S01H4_33949</name>
</gene>
<organism evidence="2">
    <name type="scientific">marine sediment metagenome</name>
    <dbReference type="NCBI Taxonomy" id="412755"/>
    <lineage>
        <taxon>unclassified sequences</taxon>
        <taxon>metagenomes</taxon>
        <taxon>ecological metagenomes</taxon>
    </lineage>
</organism>
<evidence type="ECO:0000313" key="2">
    <source>
        <dbReference type="EMBL" id="GAG83639.1"/>
    </source>
</evidence>
<sequence length="200" mass="21127">MAGDKKIRALSFDSALLIHLGDAITALTNEWEWVEVNDTVADVVAEAKDSVESWYSDMLIGSVATWIVNPPSGWLVLDGSTYANADYPELSDLLPAHLISGANFTLPDVEEAFPFGVVDEDNGSVVTGSNALNLTVAQLPSHTHTYTPPTLTINAETPVVPIPTAGIGAPTATGSTGSGDDVDIRPKRFGLVYAVFAGRE</sequence>
<protein>
    <recommendedName>
        <fullName evidence="1">Phage tail collar domain-containing protein</fullName>
    </recommendedName>
</protein>
<dbReference type="Pfam" id="PF07484">
    <property type="entry name" value="Collar"/>
    <property type="match status" value="1"/>
</dbReference>
<dbReference type="InterPro" id="IPR037053">
    <property type="entry name" value="Phage_tail_collar_dom_sf"/>
</dbReference>
<accession>X1AM14</accession>
<name>X1AM14_9ZZZZ</name>